<protein>
    <submittedName>
        <fullName evidence="7">Ribosomal RNA small subunit methyltransferase A protein</fullName>
        <ecNumber evidence="7">1.2.1.12</ecNumber>
    </submittedName>
</protein>
<dbReference type="InterPro" id="IPR001737">
    <property type="entry name" value="KsgA/Erm"/>
</dbReference>
<keyword evidence="7" id="KW-0560">Oxidoreductase</keyword>
<keyword evidence="4 5" id="KW-0694">RNA-binding</keyword>
<organism evidence="7 8">
    <name type="scientific">Marine Group I thaumarchaeote SCGC AAA799-D11</name>
    <dbReference type="NCBI Taxonomy" id="1502291"/>
    <lineage>
        <taxon>Archaea</taxon>
        <taxon>Nitrososphaerota</taxon>
        <taxon>Marine Group I</taxon>
    </lineage>
</organism>
<dbReference type="SUPFAM" id="SSF53335">
    <property type="entry name" value="S-adenosyl-L-methionine-dependent methyltransferases"/>
    <property type="match status" value="2"/>
</dbReference>
<evidence type="ECO:0000259" key="6">
    <source>
        <dbReference type="SMART" id="SM00650"/>
    </source>
</evidence>
<dbReference type="NCBIfam" id="TIGR00537">
    <property type="entry name" value="hemK_rel_arch"/>
    <property type="match status" value="1"/>
</dbReference>
<dbReference type="InterPro" id="IPR004557">
    <property type="entry name" value="PrmC-related"/>
</dbReference>
<dbReference type="AlphaFoldDB" id="A0A087RPN5"/>
<dbReference type="InterPro" id="IPR007848">
    <property type="entry name" value="Small_mtfrase_dom"/>
</dbReference>
<feature type="binding site" evidence="5">
    <location>
        <position position="37"/>
    </location>
    <ligand>
        <name>S-adenosyl-L-methionine</name>
        <dbReference type="ChEBI" id="CHEBI:59789"/>
    </ligand>
</feature>
<reference evidence="7 8" key="1">
    <citation type="submission" date="2014-06" db="EMBL/GenBank/DDBJ databases">
        <authorList>
            <person name="Ngugi D.K."/>
            <person name="Blom J."/>
            <person name="Alam I."/>
            <person name="Rashid M."/>
            <person name="Baalawi W."/>
            <person name="Zhang G."/>
            <person name="Hikmawan T."/>
            <person name="Guan Y."/>
            <person name="Antunes A."/>
            <person name="Siam R."/>
            <person name="El-Dorry H."/>
            <person name="Bajic V."/>
            <person name="Stingl U."/>
        </authorList>
    </citation>
    <scope>NUCLEOTIDE SEQUENCE [LARGE SCALE GENOMIC DNA]</scope>
    <source>
        <strain evidence="7">SCGC AAA799-D11</strain>
    </source>
</reference>
<dbReference type="Pfam" id="PF05175">
    <property type="entry name" value="MTS"/>
    <property type="match status" value="1"/>
</dbReference>
<dbReference type="EC" id="1.2.1.12" evidence="7"/>
<accession>A0A087RPN5</accession>
<dbReference type="PANTHER" id="PTHR11727">
    <property type="entry name" value="DIMETHYLADENOSINE TRANSFERASE"/>
    <property type="match status" value="1"/>
</dbReference>
<proteinExistence type="inferred from homology"/>
<keyword evidence="1 5" id="KW-0489">Methyltransferase</keyword>
<dbReference type="PANTHER" id="PTHR11727:SF7">
    <property type="entry name" value="DIMETHYLADENOSINE TRANSFERASE-RELATED"/>
    <property type="match status" value="1"/>
</dbReference>
<dbReference type="GO" id="GO:0003723">
    <property type="term" value="F:RNA binding"/>
    <property type="evidence" value="ECO:0007669"/>
    <property type="project" value="UniProtKB-UniRule"/>
</dbReference>
<dbReference type="InterPro" id="IPR029063">
    <property type="entry name" value="SAM-dependent_MTases_sf"/>
</dbReference>
<feature type="binding site" evidence="5">
    <location>
        <position position="58"/>
    </location>
    <ligand>
        <name>S-adenosyl-L-methionine</name>
        <dbReference type="ChEBI" id="CHEBI:59789"/>
    </ligand>
</feature>
<comment type="similarity">
    <text evidence="5">Belongs to the class I-like SAM-binding methyltransferase superfamily. rRNA adenine N(6)-methyltransferase family.</text>
</comment>
<evidence type="ECO:0000313" key="8">
    <source>
        <dbReference type="Proteomes" id="UP000029386"/>
    </source>
</evidence>
<evidence type="ECO:0000313" key="7">
    <source>
        <dbReference type="EMBL" id="KFM15439.1"/>
    </source>
</evidence>
<dbReference type="Proteomes" id="UP000029386">
    <property type="component" value="Unassembled WGS sequence"/>
</dbReference>
<feature type="binding site" evidence="5">
    <location>
        <position position="10"/>
    </location>
    <ligand>
        <name>S-adenosyl-L-methionine</name>
        <dbReference type="ChEBI" id="CHEBI:59789"/>
    </ligand>
</feature>
<dbReference type="InterPro" id="IPR020598">
    <property type="entry name" value="rRNA_Ade_methylase_Trfase_N"/>
</dbReference>
<dbReference type="SMART" id="SM00650">
    <property type="entry name" value="rADc"/>
    <property type="match status" value="1"/>
</dbReference>
<feature type="binding site" evidence="5">
    <location>
        <position position="83"/>
    </location>
    <ligand>
        <name>S-adenosyl-L-methionine</name>
        <dbReference type="ChEBI" id="CHEBI:59789"/>
    </ligand>
</feature>
<keyword evidence="3 5" id="KW-0949">S-adenosyl-L-methionine</keyword>
<keyword evidence="2 5" id="KW-0808">Transferase</keyword>
<evidence type="ECO:0000256" key="2">
    <source>
        <dbReference type="ARBA" id="ARBA00022679"/>
    </source>
</evidence>
<dbReference type="Gene3D" id="3.40.50.150">
    <property type="entry name" value="Vaccinia Virus protein VP39"/>
    <property type="match status" value="2"/>
</dbReference>
<feature type="binding site" evidence="5">
    <location>
        <position position="12"/>
    </location>
    <ligand>
        <name>S-adenosyl-L-methionine</name>
        <dbReference type="ChEBI" id="CHEBI:59789"/>
    </ligand>
</feature>
<dbReference type="EMBL" id="JOSY01000055">
    <property type="protein sequence ID" value="KFM15439.1"/>
    <property type="molecule type" value="Genomic_DNA"/>
</dbReference>
<dbReference type="CDD" id="cd02440">
    <property type="entry name" value="AdoMet_MTases"/>
    <property type="match status" value="2"/>
</dbReference>
<dbReference type="PROSITE" id="PS51689">
    <property type="entry name" value="SAM_RNA_A_N6_MT"/>
    <property type="match status" value="1"/>
</dbReference>
<feature type="domain" description="Ribosomal RNA adenine methylase transferase N-terminal" evidence="6">
    <location>
        <begin position="17"/>
        <end position="178"/>
    </location>
</feature>
<feature type="binding site" evidence="5">
    <location>
        <position position="97"/>
    </location>
    <ligand>
        <name>S-adenosyl-L-methionine</name>
        <dbReference type="ChEBI" id="CHEBI:59789"/>
    </ligand>
</feature>
<keyword evidence="8" id="KW-1185">Reference proteome</keyword>
<evidence type="ECO:0000256" key="3">
    <source>
        <dbReference type="ARBA" id="ARBA00022691"/>
    </source>
</evidence>
<evidence type="ECO:0000256" key="4">
    <source>
        <dbReference type="ARBA" id="ARBA00022884"/>
    </source>
</evidence>
<name>A0A087RPN5_9ARCH</name>
<dbReference type="GO" id="GO:0000179">
    <property type="term" value="F:rRNA (adenine-N6,N6-)-dimethyltransferase activity"/>
    <property type="evidence" value="ECO:0007669"/>
    <property type="project" value="UniProtKB-UniRule"/>
</dbReference>
<evidence type="ECO:0000256" key="5">
    <source>
        <dbReference type="PROSITE-ProRule" id="PRU01026"/>
    </source>
</evidence>
<comment type="caution">
    <text evidence="7">The sequence shown here is derived from an EMBL/GenBank/DDBJ whole genome shotgun (WGS) entry which is preliminary data.</text>
</comment>
<evidence type="ECO:0000256" key="1">
    <source>
        <dbReference type="ARBA" id="ARBA00022603"/>
    </source>
</evidence>
<sequence length="364" mass="40650">MIKRKLLGQHFLNSKTIAESIVSEAKITKNDVVFEIGTGLGVLTPLLCKKAKKVISVDADENLIRKAKTTLSDLDNLVLKSGDGFKKKDLFSIFVSNLPYSKSKDAVEWLAQRSFSHGIVMVQKEFAEKLVAKSKNRKAISIIATYAFDIEKISNVRKNNFSPPPKVDSVILKITKKNDMDKKLISTINEIFSYRRKTVKNVLFFIANNIENEKGEYALDIGSGSGYLTKLLSENFSLVVGTDINCDVLQHQSSYKTQNLICCNGSDALKIKFDFIVCNLPYLATDEILDIATDGGAEGFEIPKKIFDSAKNSLKENGKFVFVTSSLSNYQKLIDYAQKLGLKTQIVAKKKLFFEELILVEAIN</sequence>
<gene>
    <name evidence="7" type="primary">rsmA</name>
    <name evidence="7" type="ORF">AAA799D11_01270</name>
</gene>
<dbReference type="GO" id="GO:0004365">
    <property type="term" value="F:glyceraldehyde-3-phosphate dehydrogenase (NAD+) (phosphorylating) activity"/>
    <property type="evidence" value="ECO:0007669"/>
    <property type="project" value="UniProtKB-EC"/>
</dbReference>
<dbReference type="Pfam" id="PF00398">
    <property type="entry name" value="RrnaAD"/>
    <property type="match status" value="1"/>
</dbReference>
<dbReference type="PATRIC" id="fig|1502291.3.peg.1147"/>
<dbReference type="STRING" id="1502291.AAA799D11_01270"/>